<dbReference type="SUPFAM" id="SSF57701">
    <property type="entry name" value="Zn2/Cys6 DNA-binding domain"/>
    <property type="match status" value="1"/>
</dbReference>
<keyword evidence="5" id="KW-1185">Reference proteome</keyword>
<dbReference type="Gene3D" id="4.10.240.10">
    <property type="entry name" value="Zn(2)-C6 fungal-type DNA-binding domain"/>
    <property type="match status" value="1"/>
</dbReference>
<dbReference type="GO" id="GO:0000981">
    <property type="term" value="F:DNA-binding transcription factor activity, RNA polymerase II-specific"/>
    <property type="evidence" value="ECO:0007669"/>
    <property type="project" value="InterPro"/>
</dbReference>
<dbReference type="GO" id="GO:0005634">
    <property type="term" value="C:nucleus"/>
    <property type="evidence" value="ECO:0007669"/>
    <property type="project" value="TreeGrafter"/>
</dbReference>
<comment type="caution">
    <text evidence="4">The sequence shown here is derived from an EMBL/GenBank/DDBJ whole genome shotgun (WGS) entry which is preliminary data.</text>
</comment>
<protein>
    <recommendedName>
        <fullName evidence="3">Zn(2)-C6 fungal-type domain-containing protein</fullName>
    </recommendedName>
</protein>
<dbReference type="GO" id="GO:0000976">
    <property type="term" value="F:transcription cis-regulatory region binding"/>
    <property type="evidence" value="ECO:0007669"/>
    <property type="project" value="TreeGrafter"/>
</dbReference>
<evidence type="ECO:0000313" key="5">
    <source>
        <dbReference type="Proteomes" id="UP000284375"/>
    </source>
</evidence>
<dbReference type="Proteomes" id="UP000284375">
    <property type="component" value="Unassembled WGS sequence"/>
</dbReference>
<dbReference type="PROSITE" id="PS00463">
    <property type="entry name" value="ZN2_CY6_FUNGAL_1"/>
    <property type="match status" value="1"/>
</dbReference>
<dbReference type="STRING" id="252740.A0A423WG13"/>
<dbReference type="CDD" id="cd00067">
    <property type="entry name" value="GAL4"/>
    <property type="match status" value="1"/>
</dbReference>
<proteinExistence type="predicted"/>
<evidence type="ECO:0000256" key="1">
    <source>
        <dbReference type="ARBA" id="ARBA00023242"/>
    </source>
</evidence>
<dbReference type="InterPro" id="IPR001138">
    <property type="entry name" value="Zn2Cys6_DnaBD"/>
</dbReference>
<dbReference type="EMBL" id="LJZO01000005">
    <property type="protein sequence ID" value="ROW02375.1"/>
    <property type="molecule type" value="Genomic_DNA"/>
</dbReference>
<feature type="domain" description="Zn(2)-C6 fungal-type" evidence="3">
    <location>
        <begin position="46"/>
        <end position="74"/>
    </location>
</feature>
<evidence type="ECO:0000313" key="4">
    <source>
        <dbReference type="EMBL" id="ROW02375.1"/>
    </source>
</evidence>
<dbReference type="GO" id="GO:0008270">
    <property type="term" value="F:zinc ion binding"/>
    <property type="evidence" value="ECO:0007669"/>
    <property type="project" value="InterPro"/>
</dbReference>
<accession>A0A423WG13</accession>
<dbReference type="GO" id="GO:0045944">
    <property type="term" value="P:positive regulation of transcription by RNA polymerase II"/>
    <property type="evidence" value="ECO:0007669"/>
    <property type="project" value="TreeGrafter"/>
</dbReference>
<dbReference type="Pfam" id="PF00172">
    <property type="entry name" value="Zn_clus"/>
    <property type="match status" value="1"/>
</dbReference>
<dbReference type="InterPro" id="IPR036864">
    <property type="entry name" value="Zn2-C6_fun-type_DNA-bd_sf"/>
</dbReference>
<evidence type="ECO:0000256" key="2">
    <source>
        <dbReference type="SAM" id="MobiDB-lite"/>
    </source>
</evidence>
<dbReference type="OrthoDB" id="5391043at2759"/>
<dbReference type="AlphaFoldDB" id="A0A423WG13"/>
<name>A0A423WG13_CYTCH</name>
<evidence type="ECO:0000259" key="3">
    <source>
        <dbReference type="PROSITE" id="PS50048"/>
    </source>
</evidence>
<dbReference type="PANTHER" id="PTHR37534:SF23">
    <property type="entry name" value="ZN(II)2CYS6 TRANSCRIPTION FACTOR (EUROFUNG)"/>
    <property type="match status" value="1"/>
</dbReference>
<dbReference type="SMART" id="SM00066">
    <property type="entry name" value="GAL4"/>
    <property type="match status" value="1"/>
</dbReference>
<reference evidence="4 5" key="1">
    <citation type="submission" date="2015-09" db="EMBL/GenBank/DDBJ databases">
        <title>Host preference determinants of Valsa canker pathogens revealed by comparative genomics.</title>
        <authorList>
            <person name="Yin Z."/>
            <person name="Huang L."/>
        </authorList>
    </citation>
    <scope>NUCLEOTIDE SEQUENCE [LARGE SCALE GENOMIC DNA]</scope>
    <source>
        <strain evidence="4 5">YSFL</strain>
    </source>
</reference>
<organism evidence="4 5">
    <name type="scientific">Cytospora chrysosperma</name>
    <name type="common">Cytospora canker fungus</name>
    <name type="synonym">Sphaeria chrysosperma</name>
    <dbReference type="NCBI Taxonomy" id="252740"/>
    <lineage>
        <taxon>Eukaryota</taxon>
        <taxon>Fungi</taxon>
        <taxon>Dikarya</taxon>
        <taxon>Ascomycota</taxon>
        <taxon>Pezizomycotina</taxon>
        <taxon>Sordariomycetes</taxon>
        <taxon>Sordariomycetidae</taxon>
        <taxon>Diaporthales</taxon>
        <taxon>Cytosporaceae</taxon>
        <taxon>Cytospora</taxon>
    </lineage>
</organism>
<gene>
    <name evidence="4" type="ORF">VSDG_02556</name>
</gene>
<feature type="region of interest" description="Disordered" evidence="2">
    <location>
        <begin position="1"/>
        <end position="44"/>
    </location>
</feature>
<dbReference type="PROSITE" id="PS50048">
    <property type="entry name" value="ZN2_CY6_FUNGAL_2"/>
    <property type="match status" value="1"/>
</dbReference>
<dbReference type="PANTHER" id="PTHR37534">
    <property type="entry name" value="TRANSCRIPTIONAL ACTIVATOR PROTEIN UGA3"/>
    <property type="match status" value="1"/>
</dbReference>
<sequence>MDSVPITPEGPAVDDFDHRELSSPALSNNDPLPPKKTNIRKRTKTGCMTCRRRRIKCDEGKPICQNCTKSKRQCEGYNTRLVFKNPMGALPDGPFGPIPHYHPDPTEALVNAQLSSSQTKASSSSQGPLPIIAPKPPSLDYGSTAPFHYLGAYPNIHRASSTTTFGLGIHQPQYIMGQMPSDPFLAQPPMGIVSSPTQMSQPDWFDFRVPSQPPPQPLTARLTPPGRRHTAYARIENERPVISPTLPFAPPSSQPQSMNIDIGEVKAEPWFPCEGTRLVEPEDGDDSSSGISNPGLMVANCLQTPVDLCGTQIRSFQSLAGENILANYSPAPTDTPLNDHQTAAVFWYFVNVTAPALSMFERNPLDPSRMFSRFYEVWSSNHERWCTHMIGARQLIKETPFSEMSRQILAIHQHRRQRWAELQAQNPFGVLLPQMDNANHELADVDLGLVRRLSGKPVNFIDNPPGSPTWESKPRRCTDRDLENFELMMDLYWWFSKMDVYQSTLGASKLFMDYDLWTQCPPRAPMNKVNQIYGTYDHLILLLGRLSNFVANDLPRKRKARDRETSASPRGPNSPPMFPGMFPGRGNIEFPRGLSPPPESFPSAENIFDAIDLETSTHKALEEWSSILQAFELFKSCLGLDFDPLSEDVHPPQDSPFGPALTYRTYSIAGIWMNFYMGLALLHRAHPSMPPFAMVAAHMVAEQTDPYANEIGRLVAGVAEDWSPESMVSTVQSAAYIECCFPLFVAAIQFRDKLQRQWTIRRLHDITRLTGWQTGDQIANGCEGAWRKAAAMGVAPPYEPESESDALRRGWTTRRLDKRIHEVDEGQNAPLLQRSDRAHVAFGLLSVEDDMERLTLED</sequence>
<keyword evidence="1" id="KW-0539">Nucleus</keyword>
<feature type="region of interest" description="Disordered" evidence="2">
    <location>
        <begin position="557"/>
        <end position="578"/>
    </location>
</feature>